<sequence length="679" mass="73729">MAGKIKSVSLRVKIPFFVCLLVIASLLAASILTYREASSVALSKSKDEINVMADRLGGGLSTAVQLQQQATFLISEHNTFRSLLKLRESGELTDKQFFSSANPYLDQANAILKSSLEGTGDIDSYLLTDAKGTIVAGTNVKNIGQSRSDRDYFSEALKGQPYISDAIVSKSTGKLLLAFAQPIKDTDGKVLGVFVTTIDSQFFFSTLGEVSINREGSIEIVSRGGTVLYNSKDPSRIGTVIAELAGSVKNTGSQEIEKTSLEMNNEYLRINRIPGPDLTVTVVDSLDDIKQPIKVMLRNTAILTFVIILVAVGFGLLLSRYIAKPLTQLTHLFRQMASGDLTVNADEDRYEGELKILAGSFNQMVGRNKDLIRNMNKTIEVLGTSTKELEASSKQTAVSVSETSATSQEIAKAMDSQARETEHIVDKFFGFGESFESMSSKAQSAKERSEEIVGVFHTSNEVVDELIRINEQNEEQVNKISEMTFKLQKSSEQINSITGAIAEIAAQTNLLALNASIEAARAGEHGRGFAVVAAEIRKLAEQSSRQSAHIQGIIQENLAFVEDNYQSVAQIQKIAAMQDQFVGQTRQAFNVIFDKTADIADQIKKMAEEVGRLESDKDEVLGSVQSLSASGEEVSASVEEVSATMTEQSATVQQLAGMVQTIDGLAKELTKAAAQFKVE</sequence>
<dbReference type="InterPro" id="IPR004089">
    <property type="entry name" value="MCPsignal_dom"/>
</dbReference>
<dbReference type="HOGENOM" id="CLU_000445_107_19_9"/>
<evidence type="ECO:0000256" key="8">
    <source>
        <dbReference type="ARBA" id="ARBA00029447"/>
    </source>
</evidence>
<comment type="subcellular location">
    <subcellularLocation>
        <location evidence="1">Cell membrane</location>
        <topology evidence="1">Multi-pass membrane protein</topology>
    </subcellularLocation>
</comment>
<dbReference type="GeneID" id="77007898"/>
<dbReference type="EMBL" id="JMQA01000041">
    <property type="protein sequence ID" value="KFM95969.1"/>
    <property type="molecule type" value="Genomic_DNA"/>
</dbReference>
<dbReference type="Pfam" id="PF02743">
    <property type="entry name" value="dCache_1"/>
    <property type="match status" value="1"/>
</dbReference>
<dbReference type="OrthoDB" id="243053at2"/>
<accession>A0A090YBX2</accession>
<dbReference type="Gene3D" id="1.10.8.500">
    <property type="entry name" value="HAMP domain in histidine kinase"/>
    <property type="match status" value="1"/>
</dbReference>
<evidence type="ECO:0000256" key="5">
    <source>
        <dbReference type="ARBA" id="ARBA00022989"/>
    </source>
</evidence>
<dbReference type="InterPro" id="IPR033479">
    <property type="entry name" value="dCache_1"/>
</dbReference>
<evidence type="ECO:0000256" key="3">
    <source>
        <dbReference type="ARBA" id="ARBA00022500"/>
    </source>
</evidence>
<evidence type="ECO:0000313" key="16">
    <source>
        <dbReference type="Proteomes" id="UP000442469"/>
    </source>
</evidence>
<keyword evidence="3" id="KW-0145">Chemotaxis</keyword>
<dbReference type="PATRIC" id="fig|44252.3.peg.5133"/>
<dbReference type="InterPro" id="IPR003660">
    <property type="entry name" value="HAMP_dom"/>
</dbReference>
<evidence type="ECO:0000256" key="7">
    <source>
        <dbReference type="ARBA" id="ARBA00023224"/>
    </source>
</evidence>
<organism evidence="13 15">
    <name type="scientific">Paenibacillus macerans</name>
    <name type="common">Bacillus macerans</name>
    <dbReference type="NCBI Taxonomy" id="44252"/>
    <lineage>
        <taxon>Bacteria</taxon>
        <taxon>Bacillati</taxon>
        <taxon>Bacillota</taxon>
        <taxon>Bacilli</taxon>
        <taxon>Bacillales</taxon>
        <taxon>Paenibacillaceae</taxon>
        <taxon>Paenibacillus</taxon>
    </lineage>
</organism>
<reference evidence="14 16" key="2">
    <citation type="submission" date="2019-11" db="EMBL/GenBank/DDBJ databases">
        <title>Draft genome sequences of five Paenibacillus species of dairy origin.</title>
        <authorList>
            <person name="Olajide A.M."/>
            <person name="Chen S."/>
            <person name="Lapointe G."/>
        </authorList>
    </citation>
    <scope>NUCLEOTIDE SEQUENCE [LARGE SCALE GENOMIC DNA]</scope>
    <source>
        <strain evidence="14 16">3CT49</strain>
    </source>
</reference>
<dbReference type="Proteomes" id="UP000029278">
    <property type="component" value="Unassembled WGS sequence"/>
</dbReference>
<keyword evidence="4 10" id="KW-0812">Transmembrane</keyword>
<keyword evidence="15" id="KW-1185">Reference proteome</keyword>
<dbReference type="EMBL" id="WNZZ01000012">
    <property type="protein sequence ID" value="MUG24009.1"/>
    <property type="molecule type" value="Genomic_DNA"/>
</dbReference>
<evidence type="ECO:0000256" key="10">
    <source>
        <dbReference type="SAM" id="Phobius"/>
    </source>
</evidence>
<keyword evidence="6 10" id="KW-0472">Membrane</keyword>
<dbReference type="Gene3D" id="3.30.450.20">
    <property type="entry name" value="PAS domain"/>
    <property type="match status" value="1"/>
</dbReference>
<dbReference type="SMART" id="SM00283">
    <property type="entry name" value="MA"/>
    <property type="match status" value="1"/>
</dbReference>
<keyword evidence="2" id="KW-1003">Cell membrane</keyword>
<comment type="caution">
    <text evidence="13">The sequence shown here is derived from an EMBL/GenBank/DDBJ whole genome shotgun (WGS) entry which is preliminary data.</text>
</comment>
<dbReference type="CDD" id="cd12914">
    <property type="entry name" value="PDC1_DGC_like"/>
    <property type="match status" value="1"/>
</dbReference>
<feature type="transmembrane region" description="Helical" evidence="10">
    <location>
        <begin position="300"/>
        <end position="323"/>
    </location>
</feature>
<evidence type="ECO:0000256" key="1">
    <source>
        <dbReference type="ARBA" id="ARBA00004651"/>
    </source>
</evidence>
<dbReference type="SUPFAM" id="SSF103190">
    <property type="entry name" value="Sensory domain-like"/>
    <property type="match status" value="1"/>
</dbReference>
<dbReference type="Gene3D" id="1.10.287.950">
    <property type="entry name" value="Methyl-accepting chemotaxis protein"/>
    <property type="match status" value="1"/>
</dbReference>
<proteinExistence type="inferred from homology"/>
<dbReference type="Proteomes" id="UP000442469">
    <property type="component" value="Unassembled WGS sequence"/>
</dbReference>
<keyword evidence="5 10" id="KW-1133">Transmembrane helix</keyword>
<feature type="domain" description="Methyl-accepting transducer" evidence="11">
    <location>
        <begin position="392"/>
        <end position="642"/>
    </location>
</feature>
<dbReference type="GO" id="GO:0007165">
    <property type="term" value="P:signal transduction"/>
    <property type="evidence" value="ECO:0007669"/>
    <property type="project" value="UniProtKB-KW"/>
</dbReference>
<dbReference type="AlphaFoldDB" id="A0A090YBX2"/>
<keyword evidence="7 9" id="KW-0807">Transducer</keyword>
<protein>
    <submittedName>
        <fullName evidence="14">HAMP domain-containing protein</fullName>
    </submittedName>
    <submittedName>
        <fullName evidence="13">Methyl-accepting chemotaxis (MCP) signaling domain protein</fullName>
    </submittedName>
</protein>
<dbReference type="InterPro" id="IPR029151">
    <property type="entry name" value="Sensor-like_sf"/>
</dbReference>
<dbReference type="GO" id="GO:0006935">
    <property type="term" value="P:chemotaxis"/>
    <property type="evidence" value="ECO:0007669"/>
    <property type="project" value="UniProtKB-KW"/>
</dbReference>
<evidence type="ECO:0000259" key="11">
    <source>
        <dbReference type="PROSITE" id="PS50111"/>
    </source>
</evidence>
<dbReference type="STRING" id="44252.DJ90_2253"/>
<comment type="similarity">
    <text evidence="8">Belongs to the methyl-accepting chemotaxis (MCP) protein family.</text>
</comment>
<feature type="domain" description="HAMP" evidence="12">
    <location>
        <begin position="320"/>
        <end position="373"/>
    </location>
</feature>
<feature type="transmembrane region" description="Helical" evidence="10">
    <location>
        <begin position="14"/>
        <end position="34"/>
    </location>
</feature>
<dbReference type="PROSITE" id="PS50885">
    <property type="entry name" value="HAMP"/>
    <property type="match status" value="1"/>
</dbReference>
<dbReference type="SUPFAM" id="SSF58104">
    <property type="entry name" value="Methyl-accepting chemotaxis protein (MCP) signaling domain"/>
    <property type="match status" value="1"/>
</dbReference>
<evidence type="ECO:0000313" key="15">
    <source>
        <dbReference type="Proteomes" id="UP000029278"/>
    </source>
</evidence>
<dbReference type="SMART" id="SM00304">
    <property type="entry name" value="HAMP"/>
    <property type="match status" value="1"/>
</dbReference>
<dbReference type="RefSeq" id="WP_036623882.1">
    <property type="nucleotide sequence ID" value="NZ_BGMM01000008.1"/>
</dbReference>
<dbReference type="GO" id="GO:0005886">
    <property type="term" value="C:plasma membrane"/>
    <property type="evidence" value="ECO:0007669"/>
    <property type="project" value="UniProtKB-SubCell"/>
</dbReference>
<dbReference type="Pfam" id="PF00672">
    <property type="entry name" value="HAMP"/>
    <property type="match status" value="1"/>
</dbReference>
<evidence type="ECO:0000256" key="2">
    <source>
        <dbReference type="ARBA" id="ARBA00022475"/>
    </source>
</evidence>
<name>A0A090YBX2_PAEMA</name>
<dbReference type="Pfam" id="PF00015">
    <property type="entry name" value="MCPsignal"/>
    <property type="match status" value="1"/>
</dbReference>
<reference evidence="13 15" key="1">
    <citation type="submission" date="2014-04" db="EMBL/GenBank/DDBJ databases">
        <authorList>
            <person name="Bishop-Lilly K.A."/>
            <person name="Broomall S.M."/>
            <person name="Chain P.S."/>
            <person name="Chertkov O."/>
            <person name="Coyne S.R."/>
            <person name="Daligault H.E."/>
            <person name="Davenport K.W."/>
            <person name="Erkkila T."/>
            <person name="Frey K.G."/>
            <person name="Gibbons H.S."/>
            <person name="Gu W."/>
            <person name="Jaissle J."/>
            <person name="Johnson S.L."/>
            <person name="Koroleva G.I."/>
            <person name="Ladner J.T."/>
            <person name="Lo C.-C."/>
            <person name="Minogue T.D."/>
            <person name="Munk C."/>
            <person name="Palacios G.F."/>
            <person name="Redden C.L."/>
            <person name="Rosenzweig C.N."/>
            <person name="Scholz M.B."/>
            <person name="Teshima H."/>
            <person name="Xu Y."/>
        </authorList>
    </citation>
    <scope>NUCLEOTIDE SEQUENCE [LARGE SCALE GENOMIC DNA]</scope>
    <source>
        <strain evidence="13 15">8244</strain>
    </source>
</reference>
<evidence type="ECO:0000256" key="9">
    <source>
        <dbReference type="PROSITE-ProRule" id="PRU00284"/>
    </source>
</evidence>
<dbReference type="PANTHER" id="PTHR32089">
    <property type="entry name" value="METHYL-ACCEPTING CHEMOTAXIS PROTEIN MCPB"/>
    <property type="match status" value="1"/>
</dbReference>
<dbReference type="PROSITE" id="PS50111">
    <property type="entry name" value="CHEMOTAXIS_TRANSDUC_2"/>
    <property type="match status" value="1"/>
</dbReference>
<evidence type="ECO:0000313" key="13">
    <source>
        <dbReference type="EMBL" id="KFM95969.1"/>
    </source>
</evidence>
<dbReference type="CDD" id="cd06225">
    <property type="entry name" value="HAMP"/>
    <property type="match status" value="1"/>
</dbReference>
<evidence type="ECO:0000313" key="14">
    <source>
        <dbReference type="EMBL" id="MUG24009.1"/>
    </source>
</evidence>
<evidence type="ECO:0000256" key="6">
    <source>
        <dbReference type="ARBA" id="ARBA00023136"/>
    </source>
</evidence>
<dbReference type="PANTHER" id="PTHR32089:SF112">
    <property type="entry name" value="LYSOZYME-LIKE PROTEIN-RELATED"/>
    <property type="match status" value="1"/>
</dbReference>
<evidence type="ECO:0000259" key="12">
    <source>
        <dbReference type="PROSITE" id="PS50885"/>
    </source>
</evidence>
<gene>
    <name evidence="13" type="ORF">DJ90_2253</name>
    <name evidence="14" type="ORF">GNQ08_16590</name>
</gene>
<evidence type="ECO:0000256" key="4">
    <source>
        <dbReference type="ARBA" id="ARBA00022692"/>
    </source>
</evidence>